<feature type="transmembrane region" description="Helical" evidence="1">
    <location>
        <begin position="109"/>
        <end position="130"/>
    </location>
</feature>
<dbReference type="AlphaFoldDB" id="A0A438EMC8"/>
<dbReference type="Proteomes" id="UP000288805">
    <property type="component" value="Unassembled WGS sequence"/>
</dbReference>
<reference evidence="2 3" key="1">
    <citation type="journal article" date="2018" name="PLoS Genet.">
        <title>Population sequencing reveals clonal diversity and ancestral inbreeding in the grapevine cultivar Chardonnay.</title>
        <authorList>
            <person name="Roach M.J."/>
            <person name="Johnson D.L."/>
            <person name="Bohlmann J."/>
            <person name="van Vuuren H.J."/>
            <person name="Jones S.J."/>
            <person name="Pretorius I.S."/>
            <person name="Schmidt S.A."/>
            <person name="Borneman A.R."/>
        </authorList>
    </citation>
    <scope>NUCLEOTIDE SEQUENCE [LARGE SCALE GENOMIC DNA]</scope>
    <source>
        <strain evidence="3">cv. Chardonnay</strain>
        <tissue evidence="2">Leaf</tissue>
    </source>
</reference>
<gene>
    <name evidence="2" type="ORF">CK203_091188</name>
</gene>
<organism evidence="2 3">
    <name type="scientific">Vitis vinifera</name>
    <name type="common">Grape</name>
    <dbReference type="NCBI Taxonomy" id="29760"/>
    <lineage>
        <taxon>Eukaryota</taxon>
        <taxon>Viridiplantae</taxon>
        <taxon>Streptophyta</taxon>
        <taxon>Embryophyta</taxon>
        <taxon>Tracheophyta</taxon>
        <taxon>Spermatophyta</taxon>
        <taxon>Magnoliopsida</taxon>
        <taxon>eudicotyledons</taxon>
        <taxon>Gunneridae</taxon>
        <taxon>Pentapetalae</taxon>
        <taxon>rosids</taxon>
        <taxon>Vitales</taxon>
        <taxon>Vitaceae</taxon>
        <taxon>Viteae</taxon>
        <taxon>Vitis</taxon>
    </lineage>
</organism>
<accession>A0A438EMC8</accession>
<feature type="transmembrane region" description="Helical" evidence="1">
    <location>
        <begin position="136"/>
        <end position="157"/>
    </location>
</feature>
<dbReference type="EMBL" id="QGNW01001238">
    <property type="protein sequence ID" value="RVW48896.1"/>
    <property type="molecule type" value="Genomic_DNA"/>
</dbReference>
<keyword evidence="1" id="KW-1133">Transmembrane helix</keyword>
<sequence length="242" mass="27292">MEEAKTMKTPMSSSIKLTWMRKISTCPKESHLSAVKRILDIKRDYGHRPMGRIMRQENAKIWPVDQAVDRFVEAGNLKSLPALHFSLVLLYTLKTLHIPASRSQFWQDFGPFASCGFDFGTLISVCLGLQVGVCSLLFDFILLLNFSICLPFVGWLLGERWAPPRLRASALLRHLSLSRRRLAERRADLPDSGVGFYSKVTYGLGGPVLSTVRGVEIRLSPESIYRILDIHSVGLRVYEAKA</sequence>
<evidence type="ECO:0000256" key="1">
    <source>
        <dbReference type="SAM" id="Phobius"/>
    </source>
</evidence>
<keyword evidence="1" id="KW-0472">Membrane</keyword>
<evidence type="ECO:0000313" key="2">
    <source>
        <dbReference type="EMBL" id="RVW48896.1"/>
    </source>
</evidence>
<name>A0A438EMC8_VITVI</name>
<protein>
    <submittedName>
        <fullName evidence="2">Uncharacterized protein</fullName>
    </submittedName>
</protein>
<proteinExistence type="predicted"/>
<comment type="caution">
    <text evidence="2">The sequence shown here is derived from an EMBL/GenBank/DDBJ whole genome shotgun (WGS) entry which is preliminary data.</text>
</comment>
<keyword evidence="1" id="KW-0812">Transmembrane</keyword>
<evidence type="ECO:0000313" key="3">
    <source>
        <dbReference type="Proteomes" id="UP000288805"/>
    </source>
</evidence>